<dbReference type="PANTHER" id="PTHR31713:SF14">
    <property type="entry name" value="CALMODULIN-BINDING PROTEIN 60 A"/>
    <property type="match status" value="1"/>
</dbReference>
<comment type="caution">
    <text evidence="2">The sequence shown here is derived from an EMBL/GenBank/DDBJ whole genome shotgun (WGS) entry which is preliminary data.</text>
</comment>
<organism evidence="2 3">
    <name type="scientific">Arabidopsis thaliana</name>
    <name type="common">Mouse-ear cress</name>
    <dbReference type="NCBI Taxonomy" id="3702"/>
    <lineage>
        <taxon>Eukaryota</taxon>
        <taxon>Viridiplantae</taxon>
        <taxon>Streptophyta</taxon>
        <taxon>Embryophyta</taxon>
        <taxon>Tracheophyta</taxon>
        <taxon>Spermatophyta</taxon>
        <taxon>Magnoliopsida</taxon>
        <taxon>eudicotyledons</taxon>
        <taxon>Gunneridae</taxon>
        <taxon>Pentapetalae</taxon>
        <taxon>rosids</taxon>
        <taxon>malvids</taxon>
        <taxon>Brassicales</taxon>
        <taxon>Brassicaceae</taxon>
        <taxon>Camelineae</taxon>
        <taxon>Arabidopsis</taxon>
    </lineage>
</organism>
<sequence>MSSKMWEITLDHARSCVLDSSVHVYQAPGFQKKTAVVFNVVAQVLGLLVDFQYIPAEKLSEIEKAQAEVMVIDALSHLNEVISYDDEVSMMRNVLNAPASQGSVAGIDYSGLSLTSLDGYGFVSSLHNTAECSGKHSDDVDMEVTPHGLYEDYDNLWNCSHILGLEEPQSELQSALDDFMSQKNASVGGKAHSKRWTKLFSVSRWLSVFKYVKLGKI</sequence>
<dbReference type="PANTHER" id="PTHR31713">
    <property type="entry name" value="OS02G0177800 PROTEIN"/>
    <property type="match status" value="1"/>
</dbReference>
<evidence type="ECO:0000313" key="2">
    <source>
        <dbReference type="EMBL" id="OAO96007.1"/>
    </source>
</evidence>
<proteinExistence type="predicted"/>
<dbReference type="AlphaFoldDB" id="A0A178URT3"/>
<accession>A0A178URT3</accession>
<dbReference type="Pfam" id="PF20452">
    <property type="entry name" value="Calmod_bind_C"/>
    <property type="match status" value="1"/>
</dbReference>
<dbReference type="EMBL" id="LUHQ01000005">
    <property type="protein sequence ID" value="OAO96007.1"/>
    <property type="molecule type" value="Genomic_DNA"/>
</dbReference>
<feature type="domain" description="Calmodulin binding protein C-terminal" evidence="1">
    <location>
        <begin position="22"/>
        <end position="84"/>
    </location>
</feature>
<protein>
    <recommendedName>
        <fullName evidence="1">Calmodulin binding protein C-terminal domain-containing protein</fullName>
    </recommendedName>
</protein>
<dbReference type="ExpressionAtlas" id="A0A178URT3">
    <property type="expression patterns" value="baseline and differential"/>
</dbReference>
<dbReference type="Proteomes" id="UP000078284">
    <property type="component" value="Chromosome 5"/>
</dbReference>
<name>A0A178URT3_ARATH</name>
<dbReference type="InterPro" id="IPR046829">
    <property type="entry name" value="Calmod_bind_C"/>
</dbReference>
<gene>
    <name evidence="2" type="ordered locus">AXX17_At5g62090</name>
</gene>
<dbReference type="InterPro" id="IPR012416">
    <property type="entry name" value="CBP60"/>
</dbReference>
<reference evidence="3" key="1">
    <citation type="journal article" date="2016" name="Proc. Natl. Acad. Sci. U.S.A.">
        <title>Chromosome-level assembly of Arabidopsis thaliana Ler reveals the extent of translocation and inversion polymorphisms.</title>
        <authorList>
            <person name="Zapata L."/>
            <person name="Ding J."/>
            <person name="Willing E.M."/>
            <person name="Hartwig B."/>
            <person name="Bezdan D."/>
            <person name="Jiao W.B."/>
            <person name="Patel V."/>
            <person name="Velikkakam James G."/>
            <person name="Koornneef M."/>
            <person name="Ossowski S."/>
            <person name="Schneeberger K."/>
        </authorList>
    </citation>
    <scope>NUCLEOTIDE SEQUENCE [LARGE SCALE GENOMIC DNA]</scope>
    <source>
        <strain evidence="3">cv. Landsberg erecta</strain>
    </source>
</reference>
<dbReference type="GO" id="GO:0005516">
    <property type="term" value="F:calmodulin binding"/>
    <property type="evidence" value="ECO:0007669"/>
    <property type="project" value="InterPro"/>
</dbReference>
<evidence type="ECO:0000313" key="3">
    <source>
        <dbReference type="Proteomes" id="UP000078284"/>
    </source>
</evidence>
<evidence type="ECO:0000259" key="1">
    <source>
        <dbReference type="Pfam" id="PF20452"/>
    </source>
</evidence>